<name>A0A2W5SV04_9CORY</name>
<dbReference type="EMBL" id="QFRA01000001">
    <property type="protein sequence ID" value="PZR06740.1"/>
    <property type="molecule type" value="Genomic_DNA"/>
</dbReference>
<dbReference type="Pfam" id="PF03881">
    <property type="entry name" value="Fructosamin_kin"/>
    <property type="match status" value="1"/>
</dbReference>
<evidence type="ECO:0000256" key="1">
    <source>
        <dbReference type="PIRNR" id="PIRNR006221"/>
    </source>
</evidence>
<dbReference type="PIRSF" id="PIRSF006221">
    <property type="entry name" value="Ketosamine-3-kinase"/>
    <property type="match status" value="1"/>
</dbReference>
<gene>
    <name evidence="2" type="ORF">DI525_00145</name>
</gene>
<comment type="similarity">
    <text evidence="1">Belongs to the fructosamine kinase family.</text>
</comment>
<dbReference type="PANTHER" id="PTHR12149:SF8">
    <property type="entry name" value="PROTEIN-RIBULOSAMINE 3-KINASE"/>
    <property type="match status" value="1"/>
</dbReference>
<dbReference type="RefSeq" id="WP_303733789.1">
    <property type="nucleotide sequence ID" value="NZ_QFRA01000001.1"/>
</dbReference>
<sequence>MAFIDDDTFTKNTHGRAAEWEAAGLNWLREAESSGGARVVKVFGQDDSVPGGGLVLERLNNGRASTRFAREFGAALSYTHEAGAAAFGAGPDGWEGGGLHGPNDELMLLSLKHYDHWGEMYAEARIMPTLERINSSQRGASLGEQGNKAVEAVCERLRDGDFDDIDTPARIHGDLWAGNVMWTSSGAVLIDPSAHGGHPLTDLAALALFGAPKLDAIYEGYESEGFLNKGWRKLIPLHQLSMLLSHVYLFGSSYVPSTVQAASQYV</sequence>
<proteinExistence type="inferred from homology"/>
<organism evidence="2 3">
    <name type="scientific">Corynebacterium kroppenstedtii</name>
    <dbReference type="NCBI Taxonomy" id="161879"/>
    <lineage>
        <taxon>Bacteria</taxon>
        <taxon>Bacillati</taxon>
        <taxon>Actinomycetota</taxon>
        <taxon>Actinomycetes</taxon>
        <taxon>Mycobacteriales</taxon>
        <taxon>Corynebacteriaceae</taxon>
        <taxon>Corynebacterium</taxon>
    </lineage>
</organism>
<dbReference type="Proteomes" id="UP000249432">
    <property type="component" value="Unassembled WGS sequence"/>
</dbReference>
<reference evidence="2 3" key="1">
    <citation type="submission" date="2017-08" db="EMBL/GenBank/DDBJ databases">
        <title>Infants hospitalized years apart are colonized by the same room-sourced microbial strains.</title>
        <authorList>
            <person name="Brooks B."/>
            <person name="Olm M.R."/>
            <person name="Firek B.A."/>
            <person name="Baker R."/>
            <person name="Thomas B.C."/>
            <person name="Morowitz M.J."/>
            <person name="Banfield J.F."/>
        </authorList>
    </citation>
    <scope>NUCLEOTIDE SEQUENCE [LARGE SCALE GENOMIC DNA]</scope>
    <source>
        <strain evidence="2">S2_003_000_R1_3</strain>
    </source>
</reference>
<dbReference type="Gene3D" id="1.10.510.10">
    <property type="entry name" value="Transferase(Phosphotransferase) domain 1"/>
    <property type="match status" value="1"/>
</dbReference>
<dbReference type="InterPro" id="IPR011009">
    <property type="entry name" value="Kinase-like_dom_sf"/>
</dbReference>
<dbReference type="Gene3D" id="1.20.1270.240">
    <property type="match status" value="1"/>
</dbReference>
<dbReference type="GO" id="GO:0016301">
    <property type="term" value="F:kinase activity"/>
    <property type="evidence" value="ECO:0007669"/>
    <property type="project" value="UniProtKB-UniRule"/>
</dbReference>
<keyword evidence="1" id="KW-0808">Transferase</keyword>
<dbReference type="AlphaFoldDB" id="A0A2W5SV04"/>
<dbReference type="InterPro" id="IPR016477">
    <property type="entry name" value="Fructo-/Ketosamine-3-kinase"/>
</dbReference>
<protein>
    <submittedName>
        <fullName evidence="2">Fructosamine kinase</fullName>
    </submittedName>
</protein>
<evidence type="ECO:0000313" key="2">
    <source>
        <dbReference type="EMBL" id="PZR06740.1"/>
    </source>
</evidence>
<keyword evidence="1 2" id="KW-0418">Kinase</keyword>
<dbReference type="PANTHER" id="PTHR12149">
    <property type="entry name" value="FRUCTOSAMINE 3 KINASE-RELATED PROTEIN"/>
    <property type="match status" value="1"/>
</dbReference>
<dbReference type="SUPFAM" id="SSF56112">
    <property type="entry name" value="Protein kinase-like (PK-like)"/>
    <property type="match status" value="1"/>
</dbReference>
<comment type="caution">
    <text evidence="2">The sequence shown here is derived from an EMBL/GenBank/DDBJ whole genome shotgun (WGS) entry which is preliminary data.</text>
</comment>
<evidence type="ECO:0000313" key="3">
    <source>
        <dbReference type="Proteomes" id="UP000249432"/>
    </source>
</evidence>
<accession>A0A2W5SV04</accession>